<comment type="caution">
    <text evidence="2">The sequence shown here is derived from an EMBL/GenBank/DDBJ whole genome shotgun (WGS) entry which is preliminary data.</text>
</comment>
<dbReference type="AlphaFoldDB" id="A0A8J5TKC5"/>
<proteinExistence type="predicted"/>
<sequence length="103" mass="12478">MTGRRGVSMCHPDTAIEIREWTSVWRCMSERISVQCIVCYRRGRFRGDRQDRHRQRTDRQTDRQSDRQTDRQTDRVTDRQTDRQTDRVTDRQTESGDRQSDRS</sequence>
<name>A0A8J5TKC5_HOMAM</name>
<dbReference type="Proteomes" id="UP000747542">
    <property type="component" value="Unassembled WGS sequence"/>
</dbReference>
<feature type="region of interest" description="Disordered" evidence="1">
    <location>
        <begin position="47"/>
        <end position="103"/>
    </location>
</feature>
<protein>
    <submittedName>
        <fullName evidence="2">Glycosyltransferase-like 9</fullName>
    </submittedName>
</protein>
<dbReference type="EMBL" id="JAHLQT010008820">
    <property type="protein sequence ID" value="KAG7173822.1"/>
    <property type="molecule type" value="Genomic_DNA"/>
</dbReference>
<keyword evidence="3" id="KW-1185">Reference proteome</keyword>
<accession>A0A8J5TKC5</accession>
<evidence type="ECO:0000313" key="2">
    <source>
        <dbReference type="EMBL" id="KAG7173822.1"/>
    </source>
</evidence>
<reference evidence="2" key="1">
    <citation type="journal article" date="2021" name="Sci. Adv.">
        <title>The American lobster genome reveals insights on longevity, neural, and immune adaptations.</title>
        <authorList>
            <person name="Polinski J.M."/>
            <person name="Zimin A.V."/>
            <person name="Clark K.F."/>
            <person name="Kohn A.B."/>
            <person name="Sadowski N."/>
            <person name="Timp W."/>
            <person name="Ptitsyn A."/>
            <person name="Khanna P."/>
            <person name="Romanova D.Y."/>
            <person name="Williams P."/>
            <person name="Greenwood S.J."/>
            <person name="Moroz L.L."/>
            <person name="Walt D.R."/>
            <person name="Bodnar A.G."/>
        </authorList>
    </citation>
    <scope>NUCLEOTIDE SEQUENCE</scope>
    <source>
        <strain evidence="2">GMGI-L3</strain>
    </source>
</reference>
<evidence type="ECO:0000256" key="1">
    <source>
        <dbReference type="SAM" id="MobiDB-lite"/>
    </source>
</evidence>
<organism evidence="2 3">
    <name type="scientific">Homarus americanus</name>
    <name type="common">American lobster</name>
    <dbReference type="NCBI Taxonomy" id="6706"/>
    <lineage>
        <taxon>Eukaryota</taxon>
        <taxon>Metazoa</taxon>
        <taxon>Ecdysozoa</taxon>
        <taxon>Arthropoda</taxon>
        <taxon>Crustacea</taxon>
        <taxon>Multicrustacea</taxon>
        <taxon>Malacostraca</taxon>
        <taxon>Eumalacostraca</taxon>
        <taxon>Eucarida</taxon>
        <taxon>Decapoda</taxon>
        <taxon>Pleocyemata</taxon>
        <taxon>Astacidea</taxon>
        <taxon>Nephropoidea</taxon>
        <taxon>Nephropidae</taxon>
        <taxon>Homarus</taxon>
    </lineage>
</organism>
<evidence type="ECO:0000313" key="3">
    <source>
        <dbReference type="Proteomes" id="UP000747542"/>
    </source>
</evidence>
<gene>
    <name evidence="2" type="ORF">Hamer_G025396</name>
</gene>